<evidence type="ECO:0000259" key="5">
    <source>
        <dbReference type="PROSITE" id="PS50893"/>
    </source>
</evidence>
<dbReference type="RefSeq" id="WP_101933615.1">
    <property type="nucleotide sequence ID" value="NZ_CP018622.1"/>
</dbReference>
<dbReference type="PANTHER" id="PTHR43776">
    <property type="entry name" value="TRANSPORT ATP-BINDING PROTEIN"/>
    <property type="match status" value="1"/>
</dbReference>
<dbReference type="GO" id="GO:0016887">
    <property type="term" value="F:ATP hydrolysis activity"/>
    <property type="evidence" value="ECO:0007669"/>
    <property type="project" value="InterPro"/>
</dbReference>
<organism evidence="6 7">
    <name type="scientific">Virgibacillus dokdonensis</name>
    <dbReference type="NCBI Taxonomy" id="302167"/>
    <lineage>
        <taxon>Bacteria</taxon>
        <taxon>Bacillati</taxon>
        <taxon>Bacillota</taxon>
        <taxon>Bacilli</taxon>
        <taxon>Bacillales</taxon>
        <taxon>Bacillaceae</taxon>
        <taxon>Virgibacillus</taxon>
    </lineage>
</organism>
<protein>
    <submittedName>
        <fullName evidence="6">Oligopeptide transport ATP-binding protein OppF</fullName>
    </submittedName>
</protein>
<dbReference type="STRING" id="302167.GCA_900166595_01321"/>
<dbReference type="InterPro" id="IPR027417">
    <property type="entry name" value="P-loop_NTPase"/>
</dbReference>
<dbReference type="InterPro" id="IPR017871">
    <property type="entry name" value="ABC_transporter-like_CS"/>
</dbReference>
<evidence type="ECO:0000256" key="1">
    <source>
        <dbReference type="ARBA" id="ARBA00005417"/>
    </source>
</evidence>
<reference evidence="7" key="1">
    <citation type="submission" date="2016-11" db="EMBL/GenBank/DDBJ databases">
        <title>Complete genome sequence of Virgibacillus pantothenticus 21D, a halophilic bacterium isolated from the deep hypersaline anoxic basin Discovery in the Mediterranean Sea.</title>
        <authorList>
            <person name="Zeaiter Z."/>
            <person name="Booth J.M."/>
            <person name="Prosdocimi E.M."/>
            <person name="Mapelli F."/>
            <person name="Fusi M."/>
            <person name="Daffonchio D."/>
            <person name="Borin S."/>
            <person name="Crotti E."/>
        </authorList>
    </citation>
    <scope>NUCLEOTIDE SEQUENCE [LARGE SCALE GENOMIC DNA]</scope>
    <source>
        <strain evidence="7">21D</strain>
    </source>
</reference>
<dbReference type="InterPro" id="IPR003593">
    <property type="entry name" value="AAA+_ATPase"/>
</dbReference>
<evidence type="ECO:0000313" key="7">
    <source>
        <dbReference type="Proteomes" id="UP000234237"/>
    </source>
</evidence>
<dbReference type="PROSITE" id="PS00211">
    <property type="entry name" value="ABC_TRANSPORTER_1"/>
    <property type="match status" value="1"/>
</dbReference>
<dbReference type="Gene3D" id="3.40.50.300">
    <property type="entry name" value="P-loop containing nucleotide triphosphate hydrolases"/>
    <property type="match status" value="1"/>
</dbReference>
<dbReference type="GO" id="GO:0055085">
    <property type="term" value="P:transmembrane transport"/>
    <property type="evidence" value="ECO:0007669"/>
    <property type="project" value="UniProtKB-ARBA"/>
</dbReference>
<dbReference type="FunFam" id="3.40.50.300:FF:000016">
    <property type="entry name" value="Oligopeptide ABC transporter ATP-binding component"/>
    <property type="match status" value="1"/>
</dbReference>
<dbReference type="Proteomes" id="UP000234237">
    <property type="component" value="Chromosome"/>
</dbReference>
<feature type="domain" description="ABC transporter" evidence="5">
    <location>
        <begin position="6"/>
        <end position="256"/>
    </location>
</feature>
<sequence length="265" mass="30114">MKQPLIEVENLKKFYDQKRGKFWEQALYMKAVNGISFTLYEGESFGLVGESGSGKSTTGQLLVQLIQQTEGKIYFKGQDVSSFSARQLKAWRKEVQIVFQDPFSSLNPKKTVQWTLDEPLALHKMGNKATRYKKIVQTLDDVGLDKSYLSRYTHELSGGQRQRVAIAAAIILEPQFIVIDEGVSALDVSVQAQILNLLKDLQHQYQLTYFFISHDLHVVQYFCDRIAVMYSGEIVEIGETEAIIQSQQHPYSKSLFTIVDHHGSA</sequence>
<accession>A0A2K9J0R8</accession>
<dbReference type="KEGG" id="vpn:A21D_02515"/>
<proteinExistence type="inferred from homology"/>
<keyword evidence="4 6" id="KW-0067">ATP-binding</keyword>
<dbReference type="EMBL" id="CP018622">
    <property type="protein sequence ID" value="AUJ25562.1"/>
    <property type="molecule type" value="Genomic_DNA"/>
</dbReference>
<gene>
    <name evidence="6" type="primary">oppF_7</name>
    <name evidence="6" type="ORF">A21D_02515</name>
</gene>
<evidence type="ECO:0000256" key="4">
    <source>
        <dbReference type="ARBA" id="ARBA00022840"/>
    </source>
</evidence>
<dbReference type="GO" id="GO:0005524">
    <property type="term" value="F:ATP binding"/>
    <property type="evidence" value="ECO:0007669"/>
    <property type="project" value="UniProtKB-KW"/>
</dbReference>
<keyword evidence="2" id="KW-0813">Transport</keyword>
<dbReference type="AlphaFoldDB" id="A0A2K9J0R8"/>
<dbReference type="PROSITE" id="PS50893">
    <property type="entry name" value="ABC_TRANSPORTER_2"/>
    <property type="match status" value="1"/>
</dbReference>
<dbReference type="CDD" id="cd03257">
    <property type="entry name" value="ABC_NikE_OppD_transporters"/>
    <property type="match status" value="1"/>
</dbReference>
<name>A0A2K9J0R8_9BACI</name>
<comment type="similarity">
    <text evidence="1">Belongs to the ABC transporter superfamily.</text>
</comment>
<dbReference type="SMART" id="SM00382">
    <property type="entry name" value="AAA"/>
    <property type="match status" value="1"/>
</dbReference>
<dbReference type="InterPro" id="IPR003439">
    <property type="entry name" value="ABC_transporter-like_ATP-bd"/>
</dbReference>
<evidence type="ECO:0000256" key="3">
    <source>
        <dbReference type="ARBA" id="ARBA00022741"/>
    </source>
</evidence>
<dbReference type="SUPFAM" id="SSF52540">
    <property type="entry name" value="P-loop containing nucleoside triphosphate hydrolases"/>
    <property type="match status" value="1"/>
</dbReference>
<keyword evidence="3" id="KW-0547">Nucleotide-binding</keyword>
<dbReference type="PANTHER" id="PTHR43776:SF8">
    <property type="entry name" value="ABC TRANSPORTER, ATP-BINDING PROTEIN"/>
    <property type="match status" value="1"/>
</dbReference>
<evidence type="ECO:0000313" key="6">
    <source>
        <dbReference type="EMBL" id="AUJ25562.1"/>
    </source>
</evidence>
<evidence type="ECO:0000256" key="2">
    <source>
        <dbReference type="ARBA" id="ARBA00022448"/>
    </source>
</evidence>
<dbReference type="InterPro" id="IPR050319">
    <property type="entry name" value="ABC_transp_ATP-bind"/>
</dbReference>
<dbReference type="Pfam" id="PF00005">
    <property type="entry name" value="ABC_tran"/>
    <property type="match status" value="1"/>
</dbReference>